<dbReference type="InterPro" id="IPR027303">
    <property type="entry name" value="Gln_synth_gly_rich_site"/>
</dbReference>
<dbReference type="SUPFAM" id="SSF54368">
    <property type="entry name" value="Glutamine synthetase, N-terminal domain"/>
    <property type="match status" value="1"/>
</dbReference>
<evidence type="ECO:0000256" key="14">
    <source>
        <dbReference type="PIRSR" id="PIRSR604809-3"/>
    </source>
</evidence>
<dbReference type="NCBIfam" id="TIGR00653">
    <property type="entry name" value="GlnA"/>
    <property type="match status" value="1"/>
</dbReference>
<feature type="binding site" evidence="12">
    <location>
        <begin position="235"/>
        <end position="236"/>
    </location>
    <ligand>
        <name>L-glutamate</name>
        <dbReference type="ChEBI" id="CHEBI:29985"/>
    </ligand>
</feature>
<dbReference type="PROSITE" id="PS00180">
    <property type="entry name" value="GLNA_1"/>
    <property type="match status" value="1"/>
</dbReference>
<comment type="similarity">
    <text evidence="2 15 16">Belongs to the glutamine synthetase family.</text>
</comment>
<keyword evidence="8 13" id="KW-0547">Nucleotide-binding</keyword>
<dbReference type="InterPro" id="IPR004809">
    <property type="entry name" value="Gln_synth_I"/>
</dbReference>
<evidence type="ECO:0000256" key="11">
    <source>
        <dbReference type="ARBA" id="ARBA00049436"/>
    </source>
</evidence>
<dbReference type="EMBL" id="MGDD01000151">
    <property type="protein sequence ID" value="OGL46020.1"/>
    <property type="molecule type" value="Genomic_DNA"/>
</dbReference>
<evidence type="ECO:0000313" key="21">
    <source>
        <dbReference type="Proteomes" id="UP000179266"/>
    </source>
</evidence>
<dbReference type="Gene3D" id="3.10.20.70">
    <property type="entry name" value="Glutamine synthetase, N-terminal domain"/>
    <property type="match status" value="1"/>
</dbReference>
<evidence type="ECO:0000256" key="8">
    <source>
        <dbReference type="ARBA" id="ARBA00022741"/>
    </source>
</evidence>
<evidence type="ECO:0000256" key="17">
    <source>
        <dbReference type="RuleBase" id="RU004356"/>
    </source>
</evidence>
<accession>A0A1F7RX79</accession>
<dbReference type="Proteomes" id="UP000179266">
    <property type="component" value="Unassembled WGS sequence"/>
</dbReference>
<dbReference type="PANTHER" id="PTHR43785:SF12">
    <property type="entry name" value="TYPE-1 GLUTAMINE SYNTHETASE 2"/>
    <property type="match status" value="1"/>
</dbReference>
<feature type="binding site" evidence="12">
    <location>
        <position position="300"/>
    </location>
    <ligand>
        <name>L-glutamate</name>
        <dbReference type="ChEBI" id="CHEBI:29985"/>
    </ligand>
</feature>
<feature type="binding site" evidence="14">
    <location>
        <position position="184"/>
    </location>
    <ligand>
        <name>Mg(2+)</name>
        <dbReference type="ChEBI" id="CHEBI:18420"/>
        <label>1</label>
    </ligand>
</feature>
<comment type="subcellular location">
    <subcellularLocation>
        <location evidence="1">Cytoplasm</location>
    </subcellularLocation>
</comment>
<dbReference type="GO" id="GO:0005524">
    <property type="term" value="F:ATP binding"/>
    <property type="evidence" value="ECO:0007669"/>
    <property type="project" value="UniProtKB-KW"/>
</dbReference>
<feature type="binding site" evidence="13">
    <location>
        <position position="179"/>
    </location>
    <ligand>
        <name>ATP</name>
        <dbReference type="ChEBI" id="CHEBI:30616"/>
    </ligand>
</feature>
<feature type="binding site" evidence="13">
    <location>
        <begin position="194"/>
        <end position="196"/>
    </location>
    <ligand>
        <name>ATP</name>
        <dbReference type="ChEBI" id="CHEBI:30616"/>
    </ligand>
</feature>
<comment type="caution">
    <text evidence="20">The sequence shown here is derived from an EMBL/GenBank/DDBJ whole genome shotgun (WGS) entry which is preliminary data.</text>
</comment>
<dbReference type="Pfam" id="PF00120">
    <property type="entry name" value="Gln-synt_C"/>
    <property type="match status" value="1"/>
</dbReference>
<dbReference type="Pfam" id="PF03951">
    <property type="entry name" value="Gln-synt_N"/>
    <property type="match status" value="1"/>
</dbReference>
<evidence type="ECO:0000256" key="13">
    <source>
        <dbReference type="PIRSR" id="PIRSR604809-2"/>
    </source>
</evidence>
<dbReference type="InterPro" id="IPR027302">
    <property type="entry name" value="Gln_synth_N_conserv_site"/>
</dbReference>
<feature type="binding site" evidence="13">
    <location>
        <position position="312"/>
    </location>
    <ligand>
        <name>ATP</name>
        <dbReference type="ChEBI" id="CHEBI:30616"/>
    </ligand>
</feature>
<feature type="domain" description="GS catalytic" evidence="19">
    <location>
        <begin position="103"/>
        <end position="440"/>
    </location>
</feature>
<dbReference type="SMART" id="SM01230">
    <property type="entry name" value="Gln-synt_C"/>
    <property type="match status" value="1"/>
</dbReference>
<evidence type="ECO:0000256" key="16">
    <source>
        <dbReference type="RuleBase" id="RU000384"/>
    </source>
</evidence>
<dbReference type="AlphaFoldDB" id="A0A1F7RX79"/>
<feature type="binding site" evidence="12">
    <location>
        <position position="331"/>
    </location>
    <ligand>
        <name>L-glutamate</name>
        <dbReference type="ChEBI" id="CHEBI:29985"/>
    </ligand>
</feature>
<gene>
    <name evidence="20" type="ORF">A2161_16725</name>
</gene>
<evidence type="ECO:0000256" key="3">
    <source>
        <dbReference type="ARBA" id="ARBA00012937"/>
    </source>
</evidence>
<evidence type="ECO:0000256" key="5">
    <source>
        <dbReference type="ARBA" id="ARBA00022490"/>
    </source>
</evidence>
<dbReference type="PROSITE" id="PS00181">
    <property type="entry name" value="GLNA_ATP"/>
    <property type="match status" value="1"/>
</dbReference>
<keyword evidence="6 17" id="KW-0436">Ligase</keyword>
<feature type="binding site" evidence="14">
    <location>
        <position position="191"/>
    </location>
    <ligand>
        <name>Mg(2+)</name>
        <dbReference type="ChEBI" id="CHEBI:18420"/>
        <label>1</label>
    </ligand>
</feature>
<proteinExistence type="inferred from homology"/>
<evidence type="ECO:0000256" key="10">
    <source>
        <dbReference type="ARBA" id="ARBA00022842"/>
    </source>
</evidence>
<feature type="binding site" evidence="12">
    <location>
        <position position="312"/>
    </location>
    <ligand>
        <name>L-glutamate</name>
        <dbReference type="ChEBI" id="CHEBI:29985"/>
    </ligand>
</feature>
<feature type="binding site" evidence="14">
    <location>
        <position position="329"/>
    </location>
    <ligand>
        <name>Mg(2+)</name>
        <dbReference type="ChEBI" id="CHEBI:18420"/>
        <label>1</label>
    </ligand>
</feature>
<organism evidence="20 21">
    <name type="scientific">Candidatus Schekmanbacteria bacterium RBG_13_48_7</name>
    <dbReference type="NCBI Taxonomy" id="1817878"/>
    <lineage>
        <taxon>Bacteria</taxon>
        <taxon>Candidatus Schekmaniibacteriota</taxon>
    </lineage>
</organism>
<evidence type="ECO:0000259" key="19">
    <source>
        <dbReference type="PROSITE" id="PS51987"/>
    </source>
</evidence>
<keyword evidence="10 14" id="KW-0460">Magnesium</keyword>
<keyword evidence="9 13" id="KW-0067">ATP-binding</keyword>
<keyword evidence="5" id="KW-0963">Cytoplasm</keyword>
<feature type="binding site" evidence="14">
    <location>
        <position position="129"/>
    </location>
    <ligand>
        <name>Mg(2+)</name>
        <dbReference type="ChEBI" id="CHEBI:18420"/>
        <label>1</label>
    </ligand>
</feature>
<dbReference type="PROSITE" id="PS51987">
    <property type="entry name" value="GS_CATALYTIC"/>
    <property type="match status" value="1"/>
</dbReference>
<dbReference type="EC" id="6.3.1.2" evidence="3 17"/>
<feature type="binding site" evidence="12">
    <location>
        <position position="294"/>
    </location>
    <ligand>
        <name>L-glutamate</name>
        <dbReference type="ChEBI" id="CHEBI:29985"/>
    </ligand>
</feature>
<dbReference type="PANTHER" id="PTHR43785">
    <property type="entry name" value="GAMMA-GLUTAMYLPUTRESCINE SYNTHETASE"/>
    <property type="match status" value="1"/>
</dbReference>
<dbReference type="InterPro" id="IPR014746">
    <property type="entry name" value="Gln_synth/guanido_kin_cat_dom"/>
</dbReference>
<feature type="binding site" evidence="14">
    <location>
        <position position="127"/>
    </location>
    <ligand>
        <name>Mg(2+)</name>
        <dbReference type="ChEBI" id="CHEBI:18420"/>
        <label>1</label>
    </ligand>
</feature>
<protein>
    <recommendedName>
        <fullName evidence="4 17">Glutamine synthetase</fullName>
        <ecNumber evidence="3 17">6.3.1.2</ecNumber>
    </recommendedName>
</protein>
<evidence type="ECO:0000256" key="15">
    <source>
        <dbReference type="PROSITE-ProRule" id="PRU01330"/>
    </source>
</evidence>
<dbReference type="PROSITE" id="PS51986">
    <property type="entry name" value="GS_BETA_GRASP"/>
    <property type="match status" value="1"/>
</dbReference>
<dbReference type="GO" id="GO:0046872">
    <property type="term" value="F:metal ion binding"/>
    <property type="evidence" value="ECO:0007669"/>
    <property type="project" value="UniProtKB-KW"/>
</dbReference>
<evidence type="ECO:0000256" key="2">
    <source>
        <dbReference type="ARBA" id="ARBA00009897"/>
    </source>
</evidence>
<dbReference type="InterPro" id="IPR008147">
    <property type="entry name" value="Gln_synt_N"/>
</dbReference>
<dbReference type="SUPFAM" id="SSF55931">
    <property type="entry name" value="Glutamine synthetase/guanido kinase"/>
    <property type="match status" value="1"/>
</dbReference>
<dbReference type="InterPro" id="IPR036651">
    <property type="entry name" value="Gln_synt_N_sf"/>
</dbReference>
<dbReference type="GO" id="GO:0005737">
    <property type="term" value="C:cytoplasm"/>
    <property type="evidence" value="ECO:0007669"/>
    <property type="project" value="UniProtKB-SubCell"/>
</dbReference>
<comment type="cofactor">
    <cofactor evidence="14">
        <name>Mg(2+)</name>
        <dbReference type="ChEBI" id="CHEBI:18420"/>
    </cofactor>
    <text evidence="14">Binds 2 Mg(2+) ions per subunit.</text>
</comment>
<evidence type="ECO:0000313" key="20">
    <source>
        <dbReference type="EMBL" id="OGL46020.1"/>
    </source>
</evidence>
<dbReference type="InterPro" id="IPR008146">
    <property type="entry name" value="Gln_synth_cat_dom"/>
</dbReference>
<evidence type="ECO:0000256" key="12">
    <source>
        <dbReference type="PIRSR" id="PIRSR604809-1"/>
    </source>
</evidence>
<feature type="binding site" evidence="13">
    <location>
        <begin position="242"/>
        <end position="244"/>
    </location>
    <ligand>
        <name>ATP</name>
        <dbReference type="ChEBI" id="CHEBI:30616"/>
    </ligand>
</feature>
<keyword evidence="7 14" id="KW-0479">Metal-binding</keyword>
<feature type="binding site" evidence="14">
    <location>
        <position position="240"/>
    </location>
    <ligand>
        <name>Mg(2+)</name>
        <dbReference type="ChEBI" id="CHEBI:18420"/>
        <label>1</label>
    </ligand>
</feature>
<name>A0A1F7RX79_9BACT</name>
<evidence type="ECO:0000256" key="6">
    <source>
        <dbReference type="ARBA" id="ARBA00022598"/>
    </source>
</evidence>
<evidence type="ECO:0000256" key="1">
    <source>
        <dbReference type="ARBA" id="ARBA00004496"/>
    </source>
</evidence>
<comment type="catalytic activity">
    <reaction evidence="11 17">
        <text>L-glutamate + NH4(+) + ATP = L-glutamine + ADP + phosphate + H(+)</text>
        <dbReference type="Rhea" id="RHEA:16169"/>
        <dbReference type="ChEBI" id="CHEBI:15378"/>
        <dbReference type="ChEBI" id="CHEBI:28938"/>
        <dbReference type="ChEBI" id="CHEBI:29985"/>
        <dbReference type="ChEBI" id="CHEBI:30616"/>
        <dbReference type="ChEBI" id="CHEBI:43474"/>
        <dbReference type="ChEBI" id="CHEBI:58359"/>
        <dbReference type="ChEBI" id="CHEBI:456216"/>
        <dbReference type="EC" id="6.3.1.2"/>
    </reaction>
</comment>
<dbReference type="GO" id="GO:0004356">
    <property type="term" value="F:glutamine synthetase activity"/>
    <property type="evidence" value="ECO:0007669"/>
    <property type="project" value="UniProtKB-EC"/>
</dbReference>
<dbReference type="GO" id="GO:0006542">
    <property type="term" value="P:glutamine biosynthetic process"/>
    <property type="evidence" value="ECO:0007669"/>
    <property type="project" value="InterPro"/>
</dbReference>
<feature type="domain" description="GS beta-grasp" evidence="18">
    <location>
        <begin position="13"/>
        <end position="97"/>
    </location>
</feature>
<evidence type="ECO:0000256" key="4">
    <source>
        <dbReference type="ARBA" id="ARBA00021364"/>
    </source>
</evidence>
<evidence type="ECO:0000256" key="9">
    <source>
        <dbReference type="ARBA" id="ARBA00022840"/>
    </source>
</evidence>
<sequence>MNKEVIREKVKEENVRFLQLQFVDILGVPKAVEVPVTQIEKVLNNSILFDGSSIEGFARIIESDMYLAPDLSTFMIDRDNGTKLGRFFCDIYRNPEEPFDGCPRINLKRVIKEVQQKHQLEMMVGTEAEFFLFELDEKGEIIFKTQDKGGYFDLLPLDQASQLRREIVDVLQEYGIEVEALHHEVAAGQQEIDFKYSNPLKTADNLMLFKTVIKVKSRKYKLHATFMPKPIQGINGSGMHTHVSLWKGDVNKFHDSEDPQYHLSDLARKFIAGIMKHAPAMTAIANPIVNSYKRLVPGYEAPVDIAWSPYNRSPMLRLPKGEKSSKRIEIRSPDPAANPYLLFAAILTAGIDGIENNLSCPEPIIEDFFEQDETWRIQKKIKSLPSFLSTAIRELEADLTIQKAFTEHILKKFIQNKKFEVKNYQTTVHPWEVARYLSIY</sequence>
<reference evidence="20 21" key="1">
    <citation type="journal article" date="2016" name="Nat. Commun.">
        <title>Thousands of microbial genomes shed light on interconnected biogeochemical processes in an aquifer system.</title>
        <authorList>
            <person name="Anantharaman K."/>
            <person name="Brown C.T."/>
            <person name="Hug L.A."/>
            <person name="Sharon I."/>
            <person name="Castelle C.J."/>
            <person name="Probst A.J."/>
            <person name="Thomas B.C."/>
            <person name="Singh A."/>
            <person name="Wilkins M.J."/>
            <person name="Karaoz U."/>
            <person name="Brodie E.L."/>
            <person name="Williams K.H."/>
            <person name="Hubbard S.S."/>
            <person name="Banfield J.F."/>
        </authorList>
    </citation>
    <scope>NUCLEOTIDE SEQUENCE [LARGE SCALE GENOMIC DNA]</scope>
</reference>
<evidence type="ECO:0000256" key="7">
    <source>
        <dbReference type="ARBA" id="ARBA00022723"/>
    </source>
</evidence>
<dbReference type="Gene3D" id="3.30.590.10">
    <property type="entry name" value="Glutamine synthetase/guanido kinase, catalytic domain"/>
    <property type="match status" value="1"/>
</dbReference>
<evidence type="ECO:0000259" key="18">
    <source>
        <dbReference type="PROSITE" id="PS51986"/>
    </source>
</evidence>